<keyword evidence="2" id="KW-0723">Serine/threonine-protein kinase</keyword>
<dbReference type="PANTHER" id="PTHR24350">
    <property type="entry name" value="SERINE/THREONINE-PROTEIN KINASE IAL-RELATED"/>
    <property type="match status" value="1"/>
</dbReference>
<feature type="cross-link" description="Glycyl lysine isopeptide (Lys-Gly) (interchain with G-Cter in SUMO2)" evidence="11">
    <location>
        <position position="1060"/>
    </location>
</feature>
<keyword evidence="6" id="KW-0106">Calcium</keyword>
<feature type="compositionally biased region" description="Basic and acidic residues" evidence="13">
    <location>
        <begin position="1447"/>
        <end position="1463"/>
    </location>
</feature>
<feature type="compositionally biased region" description="Gly residues" evidence="13">
    <location>
        <begin position="1180"/>
        <end position="1204"/>
    </location>
</feature>
<evidence type="ECO:0000256" key="8">
    <source>
        <dbReference type="ARBA" id="ARBA00024334"/>
    </source>
</evidence>
<gene>
    <name evidence="17" type="ORF">Cvel_2702</name>
</gene>
<dbReference type="Gene3D" id="3.30.200.20">
    <property type="entry name" value="Phosphorylase Kinase, domain 1"/>
    <property type="match status" value="1"/>
</dbReference>
<dbReference type="SUPFAM" id="SSF50729">
    <property type="entry name" value="PH domain-like"/>
    <property type="match status" value="1"/>
</dbReference>
<feature type="region of interest" description="Disordered" evidence="13">
    <location>
        <begin position="570"/>
        <end position="722"/>
    </location>
</feature>
<feature type="compositionally biased region" description="Polar residues" evidence="13">
    <location>
        <begin position="310"/>
        <end position="335"/>
    </location>
</feature>
<keyword evidence="3" id="KW-0808">Transferase</keyword>
<dbReference type="PROSITE" id="PS00018">
    <property type="entry name" value="EF_HAND_1"/>
    <property type="match status" value="1"/>
</dbReference>
<dbReference type="PhylomeDB" id="A0A0G4F4B8"/>
<evidence type="ECO:0000259" key="14">
    <source>
        <dbReference type="PROSITE" id="PS50003"/>
    </source>
</evidence>
<dbReference type="InterPro" id="IPR017441">
    <property type="entry name" value="Protein_kinase_ATP_BS"/>
</dbReference>
<dbReference type="SUPFAM" id="SSF56112">
    <property type="entry name" value="Protein kinase-like (PK-like)"/>
    <property type="match status" value="1"/>
</dbReference>
<dbReference type="PROSITE" id="PS50222">
    <property type="entry name" value="EF_HAND_2"/>
    <property type="match status" value="1"/>
</dbReference>
<evidence type="ECO:0000256" key="1">
    <source>
        <dbReference type="ARBA" id="ARBA00011245"/>
    </source>
</evidence>
<feature type="region of interest" description="Disordered" evidence="13">
    <location>
        <begin position="1163"/>
        <end position="1223"/>
    </location>
</feature>
<dbReference type="SUPFAM" id="SSF47473">
    <property type="entry name" value="EF-hand"/>
    <property type="match status" value="1"/>
</dbReference>
<feature type="binding site" evidence="10">
    <location>
        <begin position="1062"/>
        <end position="1063"/>
    </location>
    <ligand>
        <name>ATP</name>
        <dbReference type="ChEBI" id="CHEBI:30616"/>
    </ligand>
</feature>
<dbReference type="PROSITE" id="PS00108">
    <property type="entry name" value="PROTEIN_KINASE_ST"/>
    <property type="match status" value="1"/>
</dbReference>
<evidence type="ECO:0000256" key="13">
    <source>
        <dbReference type="SAM" id="MobiDB-lite"/>
    </source>
</evidence>
<dbReference type="PROSITE" id="PS50003">
    <property type="entry name" value="PH_DOMAIN"/>
    <property type="match status" value="1"/>
</dbReference>
<reference evidence="17" key="1">
    <citation type="submission" date="2014-11" db="EMBL/GenBank/DDBJ databases">
        <authorList>
            <person name="Otto D Thomas"/>
            <person name="Naeem Raeece"/>
        </authorList>
    </citation>
    <scope>NUCLEOTIDE SEQUENCE</scope>
</reference>
<dbReference type="InterPro" id="IPR011992">
    <property type="entry name" value="EF-hand-dom_pair"/>
</dbReference>
<dbReference type="CDD" id="cd05117">
    <property type="entry name" value="STKc_CAMK"/>
    <property type="match status" value="1"/>
</dbReference>
<feature type="region of interest" description="Disordered" evidence="13">
    <location>
        <begin position="247"/>
        <end position="287"/>
    </location>
</feature>
<dbReference type="Pfam" id="PF00069">
    <property type="entry name" value="Pkinase"/>
    <property type="match status" value="1"/>
</dbReference>
<feature type="region of interest" description="Disordered" evidence="13">
    <location>
        <begin position="1250"/>
        <end position="1543"/>
    </location>
</feature>
<evidence type="ECO:0000256" key="5">
    <source>
        <dbReference type="ARBA" id="ARBA00022777"/>
    </source>
</evidence>
<evidence type="ECO:0000256" key="4">
    <source>
        <dbReference type="ARBA" id="ARBA00022741"/>
    </source>
</evidence>
<dbReference type="InterPro" id="IPR002048">
    <property type="entry name" value="EF_hand_dom"/>
</dbReference>
<feature type="compositionally biased region" description="Basic and acidic residues" evidence="13">
    <location>
        <begin position="1277"/>
        <end position="1290"/>
    </location>
</feature>
<dbReference type="InterPro" id="IPR011993">
    <property type="entry name" value="PH-like_dom_sf"/>
</dbReference>
<feature type="domain" description="EF-hand" evidence="16">
    <location>
        <begin position="92"/>
        <end position="127"/>
    </location>
</feature>
<name>A0A0G4F4B8_9ALVE</name>
<dbReference type="Gene3D" id="1.10.238.10">
    <property type="entry name" value="EF-hand"/>
    <property type="match status" value="1"/>
</dbReference>
<dbReference type="GO" id="GO:0004674">
    <property type="term" value="F:protein serine/threonine kinase activity"/>
    <property type="evidence" value="ECO:0007669"/>
    <property type="project" value="UniProtKB-KW"/>
</dbReference>
<sequence>MGLCHSFSRRHAGLEDYVRKFHQDELDMLELVYRDLSSRSGTRMIDKETFLQYFPLPGLWGEQLYRRFDFKLNGHIDFEEFIIGTAVCCRGTKDDKIHVLFQIFDRSDDNFVDRSELVAMLSNLPGLAKYIDLTLAFGPRDAAVVQHYQNQQHHRVGVGAAGGPSASNSFHPLQLYPHPLQNSHSIVAPSVMTNTSRAKGLVVMGSAAGVSLSTRSMGVAVGAGGMGGFRGGSGLVAGREGRLVQAAAVGSRDRDRGGGGGDPEDPGGIGIAQEHGETGGGACDSSGLSQSAYSNARGLATKGGAMGGLRTQSRSHLQHQSQANGHPPTHTQAQGHSVFGGGGHHQAGGEDAVDHSGRRVSGGWGGTQEVEVDIEAVVDRIIEECEFSENGRLSYLGFKTWLEHNDAILTMFAVSLHPEIWSLQGNALCRHSAMRKRAEDALRQRALAVALGMRNQKLVVEQGGAVGESKSFVRPLFDRNGNVVEGEGRGGAVERGESNAMGPRPAFVPHPVVGPMAFAGGGHSRGFAGAGAGTIHWLFMEEDKEEWALRPENELKVRRLFAVGGGLYGQARGPEGDQEREIEEKRLEEERARKREEKKERMRARRQLPVPTGAPAGAVGWLPSSSANGHGQGEPRDWATEREGEIDAREVSQMERLRENQRRERAEGARDNSFLPPFGERPDQRPHPQQKWAEREVEREVGGDPGEAGESLEEGDADGIPPMKVASLSSGLMSEMSLRVETELLQCPSCKEALTSCPTCGSETLLLSTSIALGVQCPFCTGGSSSLHRECWKCGFPFSKVGALVPRNEPEREGTLWKRSRRLNRWIARFFILIDNVLYYYKKESDQKPLGVIFLEGCHVEGLEAVGHSDHPGGGTGGRSVEAEAGEQWPGFLIGHPSPSYRAKRLFCSTLYERNLWVESLRAVMKQKTIGHLYKVYEPVGHGKFSTVYRAVHKRTETEFAIKMIDKSRVSARDRELLRSEMAIIRLLRHPHVIHLHEILDTKKHLYIVMELVRGGMLHDLLVKTGNGGLPELFVNRIVRQLLQTVLYLHSCGIVHRDLKPENILLTEQSAHADVKITDFGLSTLISPQELLLQPCGTLAYVAPEVLRMEGYDHRADIWSVGVICYLMLRGKLPFSVSVGGVCHHAPGDFDAYPVDTLWEEEKRLEEENERETAAAATKGGNGGSKGRAGGGTQGMNKSGGRGTLGARAPVSKSARDFTEQLLQPDPNKRIGIREALNHIWITNPSAVITDSATAPTGNRSETIERESQQQQQKKMSSKEGRGGQNEEKGSSSLMMVPGGKTPYMDGLPSPASGPSGGTHGGVLSPPNGVALTESLASPHQGMHTPTVSGELQRKVPQPQQTHSGSLISGLGIGKRRGRGSDAVSAGGQNSSEGPSALFEIGGGNGGNQRGPSRRKKASLALGGGNAKTTKKKKKAQRNQLTQATRLGERQTDRDREKDRERAPLPSPFSLHLEGPEGKGEEGDGKGREVGGSGPAKGGGAGVNFFTAAFRYRRSLGGQGEPEKEGEKEKEKGGTASPQPQPG</sequence>
<keyword evidence="5" id="KW-0418">Kinase</keyword>
<feature type="compositionally biased region" description="Polar residues" evidence="13">
    <location>
        <begin position="1250"/>
        <end position="1261"/>
    </location>
</feature>
<evidence type="ECO:0000259" key="16">
    <source>
        <dbReference type="PROSITE" id="PS50222"/>
    </source>
</evidence>
<evidence type="ECO:0000256" key="12">
    <source>
        <dbReference type="PROSITE-ProRule" id="PRU10141"/>
    </source>
</evidence>
<evidence type="ECO:0000313" key="17">
    <source>
        <dbReference type="EMBL" id="CEM06584.1"/>
    </source>
</evidence>
<dbReference type="VEuPathDB" id="CryptoDB:Cvel_2702"/>
<dbReference type="InterPro" id="IPR008271">
    <property type="entry name" value="Ser/Thr_kinase_AS"/>
</dbReference>
<feature type="binding site" evidence="10">
    <location>
        <position position="944"/>
    </location>
    <ligand>
        <name>ATP</name>
        <dbReference type="ChEBI" id="CHEBI:30616"/>
    </ligand>
</feature>
<feature type="compositionally biased region" description="Basic and acidic residues" evidence="13">
    <location>
        <begin position="633"/>
        <end position="670"/>
    </location>
</feature>
<feature type="compositionally biased region" description="Basic and acidic residues" evidence="13">
    <location>
        <begin position="1474"/>
        <end position="1489"/>
    </location>
</feature>
<evidence type="ECO:0008006" key="18">
    <source>
        <dbReference type="Google" id="ProtNLM"/>
    </source>
</evidence>
<feature type="active site" description="Proton acceptor" evidence="9">
    <location>
        <position position="1058"/>
    </location>
</feature>
<dbReference type="InterPro" id="IPR018247">
    <property type="entry name" value="EF_Hand_1_Ca_BS"/>
</dbReference>
<proteinExistence type="inferred from homology"/>
<dbReference type="GO" id="GO:0005509">
    <property type="term" value="F:calcium ion binding"/>
    <property type="evidence" value="ECO:0007669"/>
    <property type="project" value="InterPro"/>
</dbReference>
<dbReference type="InterPro" id="IPR000719">
    <property type="entry name" value="Prot_kinase_dom"/>
</dbReference>
<evidence type="ECO:0000259" key="15">
    <source>
        <dbReference type="PROSITE" id="PS50011"/>
    </source>
</evidence>
<evidence type="ECO:0000256" key="11">
    <source>
        <dbReference type="PIRSR" id="PIRSR630616-3"/>
    </source>
</evidence>
<feature type="compositionally biased region" description="Gly residues" evidence="13">
    <location>
        <begin position="1490"/>
        <end position="1502"/>
    </location>
</feature>
<dbReference type="InterPro" id="IPR001849">
    <property type="entry name" value="PH_domain"/>
</dbReference>
<feature type="binding site" evidence="10 12">
    <location>
        <position position="963"/>
    </location>
    <ligand>
        <name>ATP</name>
        <dbReference type="ChEBI" id="CHEBI:30616"/>
    </ligand>
</feature>
<dbReference type="FunFam" id="3.30.200.20:FF:000003">
    <property type="entry name" value="Non-specific serine/threonine protein kinase"/>
    <property type="match status" value="1"/>
</dbReference>
<dbReference type="InterPro" id="IPR011009">
    <property type="entry name" value="Kinase-like_dom_sf"/>
</dbReference>
<evidence type="ECO:0000256" key="6">
    <source>
        <dbReference type="ARBA" id="ARBA00022837"/>
    </source>
</evidence>
<feature type="compositionally biased region" description="Basic and acidic residues" evidence="13">
    <location>
        <begin position="1521"/>
        <end position="1533"/>
    </location>
</feature>
<feature type="compositionally biased region" description="Basic and acidic residues" evidence="13">
    <location>
        <begin position="574"/>
        <end position="600"/>
    </location>
</feature>
<feature type="region of interest" description="Disordered" evidence="13">
    <location>
        <begin position="299"/>
        <end position="365"/>
    </location>
</feature>
<evidence type="ECO:0000256" key="2">
    <source>
        <dbReference type="ARBA" id="ARBA00022527"/>
    </source>
</evidence>
<dbReference type="SMART" id="SM00220">
    <property type="entry name" value="S_TKc"/>
    <property type="match status" value="1"/>
</dbReference>
<evidence type="ECO:0000256" key="7">
    <source>
        <dbReference type="ARBA" id="ARBA00022840"/>
    </source>
</evidence>
<keyword evidence="4 10" id="KW-0547">Nucleotide-binding</keyword>
<dbReference type="PROSITE" id="PS50011">
    <property type="entry name" value="PROTEIN_KINASE_DOM"/>
    <property type="match status" value="1"/>
</dbReference>
<keyword evidence="7 10" id="KW-0067">ATP-binding</keyword>
<protein>
    <recommendedName>
        <fullName evidence="18">Calmodulin</fullName>
    </recommendedName>
</protein>
<evidence type="ECO:0000256" key="9">
    <source>
        <dbReference type="PIRSR" id="PIRSR630616-1"/>
    </source>
</evidence>
<dbReference type="Gene3D" id="2.30.29.30">
    <property type="entry name" value="Pleckstrin-homology domain (PH domain)/Phosphotyrosine-binding domain (PTB)"/>
    <property type="match status" value="1"/>
</dbReference>
<dbReference type="GO" id="GO:0005524">
    <property type="term" value="F:ATP binding"/>
    <property type="evidence" value="ECO:0007669"/>
    <property type="project" value="UniProtKB-UniRule"/>
</dbReference>
<dbReference type="Gene3D" id="1.10.510.10">
    <property type="entry name" value="Transferase(Phosphotransferase) domain 1"/>
    <property type="match status" value="1"/>
</dbReference>
<evidence type="ECO:0000256" key="3">
    <source>
        <dbReference type="ARBA" id="ARBA00022679"/>
    </source>
</evidence>
<dbReference type="InterPro" id="IPR030616">
    <property type="entry name" value="Aur-like"/>
</dbReference>
<dbReference type="Pfam" id="PF00169">
    <property type="entry name" value="PH"/>
    <property type="match status" value="1"/>
</dbReference>
<dbReference type="PROSITE" id="PS00107">
    <property type="entry name" value="PROTEIN_KINASE_ATP"/>
    <property type="match status" value="1"/>
</dbReference>
<evidence type="ECO:0000256" key="10">
    <source>
        <dbReference type="PIRSR" id="PIRSR630616-2"/>
    </source>
</evidence>
<organism evidence="17">
    <name type="scientific">Chromera velia CCMP2878</name>
    <dbReference type="NCBI Taxonomy" id="1169474"/>
    <lineage>
        <taxon>Eukaryota</taxon>
        <taxon>Sar</taxon>
        <taxon>Alveolata</taxon>
        <taxon>Colpodellida</taxon>
        <taxon>Chromeraceae</taxon>
        <taxon>Chromera</taxon>
    </lineage>
</organism>
<dbReference type="FunFam" id="1.10.510.10:FF:000571">
    <property type="entry name" value="Maternal embryonic leucine zipper kinase"/>
    <property type="match status" value="1"/>
</dbReference>
<accession>A0A0G4F4B8</accession>
<feature type="binding site" evidence="10">
    <location>
        <position position="1079"/>
    </location>
    <ligand>
        <name>ATP</name>
        <dbReference type="ChEBI" id="CHEBI:30616"/>
    </ligand>
</feature>
<dbReference type="SMART" id="SM00233">
    <property type="entry name" value="PH"/>
    <property type="match status" value="1"/>
</dbReference>
<dbReference type="EMBL" id="CDMZ01000099">
    <property type="protein sequence ID" value="CEM06584.1"/>
    <property type="molecule type" value="Genomic_DNA"/>
</dbReference>
<feature type="domain" description="PH" evidence="14">
    <location>
        <begin position="809"/>
        <end position="926"/>
    </location>
</feature>
<feature type="compositionally biased region" description="Basic and acidic residues" evidence="13">
    <location>
        <begin position="680"/>
        <end position="702"/>
    </location>
</feature>
<comment type="similarity">
    <text evidence="8">Belongs to the protein kinase superfamily. Ser/Thr protein kinase family. CDPK subfamily.</text>
</comment>
<feature type="domain" description="Protein kinase" evidence="15">
    <location>
        <begin position="934"/>
        <end position="1242"/>
    </location>
</feature>
<comment type="subunit">
    <text evidence="1">Monomer.</text>
</comment>